<proteinExistence type="predicted"/>
<keyword evidence="2" id="KW-1185">Reference proteome</keyword>
<dbReference type="RefSeq" id="WP_154532931.1">
    <property type="nucleotide sequence ID" value="NZ_VULX01000064.1"/>
</dbReference>
<evidence type="ECO:0000313" key="2">
    <source>
        <dbReference type="Proteomes" id="UP000460287"/>
    </source>
</evidence>
<dbReference type="EMBL" id="VULX01000064">
    <property type="protein sequence ID" value="MSR92753.1"/>
    <property type="molecule type" value="Genomic_DNA"/>
</dbReference>
<dbReference type="PROSITE" id="PS51257">
    <property type="entry name" value="PROKAR_LIPOPROTEIN"/>
    <property type="match status" value="1"/>
</dbReference>
<protein>
    <submittedName>
        <fullName evidence="1">DUF3997 domain-containing protein</fullName>
    </submittedName>
</protein>
<organism evidence="1 2">
    <name type="scientific">Inconstantimicrobium porci</name>
    <dbReference type="NCBI Taxonomy" id="2652291"/>
    <lineage>
        <taxon>Bacteria</taxon>
        <taxon>Bacillati</taxon>
        <taxon>Bacillota</taxon>
        <taxon>Clostridia</taxon>
        <taxon>Eubacteriales</taxon>
        <taxon>Clostridiaceae</taxon>
        <taxon>Inconstantimicrobium</taxon>
    </lineage>
</organism>
<name>A0A7X2N133_9CLOT</name>
<dbReference type="Proteomes" id="UP000460287">
    <property type="component" value="Unassembled WGS sequence"/>
</dbReference>
<evidence type="ECO:0000313" key="1">
    <source>
        <dbReference type="EMBL" id="MSR92753.1"/>
    </source>
</evidence>
<reference evidence="1 2" key="1">
    <citation type="submission" date="2019-08" db="EMBL/GenBank/DDBJ databases">
        <title>In-depth cultivation of the pig gut microbiome towards novel bacterial diversity and tailored functional studies.</title>
        <authorList>
            <person name="Wylensek D."/>
            <person name="Hitch T.C.A."/>
            <person name="Clavel T."/>
        </authorList>
    </citation>
    <scope>NUCLEOTIDE SEQUENCE [LARGE SCALE GENOMIC DNA]</scope>
    <source>
        <strain evidence="1 2">WCA-383-APC-5B</strain>
    </source>
</reference>
<accession>A0A7X2N133</accession>
<comment type="caution">
    <text evidence="1">The sequence shown here is derived from an EMBL/GenBank/DDBJ whole genome shotgun (WGS) entry which is preliminary data.</text>
</comment>
<dbReference type="Pfam" id="PF13162">
    <property type="entry name" value="DUF3997"/>
    <property type="match status" value="1"/>
</dbReference>
<gene>
    <name evidence="1" type="ORF">FYJ33_15645</name>
</gene>
<dbReference type="InterPro" id="IPR025059">
    <property type="entry name" value="DUF3997"/>
</dbReference>
<dbReference type="AlphaFoldDB" id="A0A7X2N133"/>
<sequence length="158" mass="18406">MRRKHIFFTLLLSLIFIGCDTTELIPMPSRDDYSYTINNKYEVDRANPSNIILCNTSTRDIIIESKISKIGWDENFIIIKQINPYDNGISNKGDKDIPYEKKLTEPPVGRFFYWIINCKNDKCYGPFSSEKDFSNGCKELNVSNNIKIENVDNYLKNK</sequence>